<evidence type="ECO:0000256" key="3">
    <source>
        <dbReference type="ARBA" id="ARBA00022448"/>
    </source>
</evidence>
<proteinExistence type="inferred from homology"/>
<dbReference type="Pfam" id="PF01297">
    <property type="entry name" value="ZnuA"/>
    <property type="match status" value="1"/>
</dbReference>
<feature type="region of interest" description="Disordered" evidence="6">
    <location>
        <begin position="127"/>
        <end position="192"/>
    </location>
</feature>
<dbReference type="GO" id="GO:0006829">
    <property type="term" value="P:zinc ion transport"/>
    <property type="evidence" value="ECO:0007669"/>
    <property type="project" value="UniProtKB-KW"/>
</dbReference>
<dbReference type="EMBL" id="AP027266">
    <property type="protein sequence ID" value="BDW85493.1"/>
    <property type="molecule type" value="Genomic_DNA"/>
</dbReference>
<dbReference type="PANTHER" id="PTHR42953">
    <property type="entry name" value="HIGH-AFFINITY ZINC UPTAKE SYSTEM PROTEIN ZNUA-RELATED"/>
    <property type="match status" value="1"/>
</dbReference>
<dbReference type="AlphaFoldDB" id="A0AA48HC07"/>
<evidence type="ECO:0000256" key="5">
    <source>
        <dbReference type="ARBA" id="ARBA00022906"/>
    </source>
</evidence>
<keyword evidence="5" id="KW-0862">Zinc</keyword>
<evidence type="ECO:0000313" key="8">
    <source>
        <dbReference type="EMBL" id="BDW85493.1"/>
    </source>
</evidence>
<feature type="chain" id="PRO_5045664246" description="High-affinity zinc uptake system protein ZnuA" evidence="7">
    <location>
        <begin position="22"/>
        <end position="357"/>
    </location>
</feature>
<dbReference type="InterPro" id="IPR050492">
    <property type="entry name" value="Bact_metal-bind_prot9"/>
</dbReference>
<dbReference type="Proteomes" id="UP001337723">
    <property type="component" value="Chromosome"/>
</dbReference>
<sequence length="357" mass="37428">MSRKLFSLSVAAMLLSGTAMAEVPRVAVDIAPVHSLVARVMDGVGEPGLILQPGASPHEYNLRPSEAALLQEADVVVWVGPELTPWMQDAVETLAGGAAQLTLMQAEGTVLLPFREGALFEAHVHGHDAHGHGEHGHDDHGHEDHGHGEHGHDDHGHGEHGHDDHGHDGHAHDDHGHEEHAHDDHGHGANDPHVWLSPANAALWLDLIAARLSAADPANAGAYFANAAAGKAELGALETEIGAILDPVRGGRFVVFHDAYQYFEAAFDFPASGAISLSDATDPSPARIAEIQARVAEEGIACVLSEPQFNPGIVAVVMEGTEARTAVLDPLGTALEPGSALYPAMMRGLATTLAGCL</sequence>
<keyword evidence="3" id="KW-0813">Transport</keyword>
<dbReference type="RefSeq" id="WP_338271310.1">
    <property type="nucleotide sequence ID" value="NZ_AP027266.1"/>
</dbReference>
<evidence type="ECO:0000256" key="7">
    <source>
        <dbReference type="SAM" id="SignalP"/>
    </source>
</evidence>
<organism evidence="8 9">
    <name type="scientific">Roseicyclus marinus</name>
    <dbReference type="NCBI Taxonomy" id="2161673"/>
    <lineage>
        <taxon>Bacteria</taxon>
        <taxon>Pseudomonadati</taxon>
        <taxon>Pseudomonadota</taxon>
        <taxon>Alphaproteobacteria</taxon>
        <taxon>Rhodobacterales</taxon>
        <taxon>Roseobacteraceae</taxon>
        <taxon>Roseicyclus</taxon>
    </lineage>
</organism>
<dbReference type="InterPro" id="IPR006127">
    <property type="entry name" value="ZnuA-like"/>
</dbReference>
<keyword evidence="5" id="KW-0864">Zinc transport</keyword>
<dbReference type="SUPFAM" id="SSF53807">
    <property type="entry name" value="Helical backbone' metal receptor"/>
    <property type="match status" value="1"/>
</dbReference>
<evidence type="ECO:0000256" key="4">
    <source>
        <dbReference type="ARBA" id="ARBA00022729"/>
    </source>
</evidence>
<evidence type="ECO:0000256" key="2">
    <source>
        <dbReference type="ARBA" id="ARBA00015915"/>
    </source>
</evidence>
<evidence type="ECO:0000313" key="9">
    <source>
        <dbReference type="Proteomes" id="UP001337723"/>
    </source>
</evidence>
<evidence type="ECO:0000256" key="1">
    <source>
        <dbReference type="ARBA" id="ARBA00011028"/>
    </source>
</evidence>
<keyword evidence="9" id="KW-1185">Reference proteome</keyword>
<feature type="signal peptide" evidence="7">
    <location>
        <begin position="1"/>
        <end position="21"/>
    </location>
</feature>
<accession>A0AA48HC07</accession>
<gene>
    <name evidence="8" type="ORF">MACH21_16700</name>
</gene>
<feature type="compositionally biased region" description="Basic and acidic residues" evidence="6">
    <location>
        <begin position="127"/>
        <end position="190"/>
    </location>
</feature>
<keyword evidence="4 7" id="KW-0732">Signal</keyword>
<dbReference type="GO" id="GO:0046872">
    <property type="term" value="F:metal ion binding"/>
    <property type="evidence" value="ECO:0007669"/>
    <property type="project" value="InterPro"/>
</dbReference>
<evidence type="ECO:0000256" key="6">
    <source>
        <dbReference type="SAM" id="MobiDB-lite"/>
    </source>
</evidence>
<reference evidence="8 9" key="1">
    <citation type="submission" date="2023-01" db="EMBL/GenBank/DDBJ databases">
        <title>Complete genome sequence of Roseicyclus marinus strain Dej080120_10.</title>
        <authorList>
            <person name="Ueki S."/>
            <person name="Maruyama F."/>
        </authorList>
    </citation>
    <scope>NUCLEOTIDE SEQUENCE [LARGE SCALE GENOMIC DNA]</scope>
    <source>
        <strain evidence="8 9">Dej080120_10</strain>
    </source>
</reference>
<dbReference type="PANTHER" id="PTHR42953:SF3">
    <property type="entry name" value="HIGH-AFFINITY ZINC UPTAKE SYSTEM PROTEIN ZNUA"/>
    <property type="match status" value="1"/>
</dbReference>
<name>A0AA48HC07_9RHOB</name>
<keyword evidence="5" id="KW-0406">Ion transport</keyword>
<protein>
    <recommendedName>
        <fullName evidence="2">High-affinity zinc uptake system protein ZnuA</fullName>
    </recommendedName>
</protein>
<comment type="similarity">
    <text evidence="1">Belongs to the bacterial solute-binding protein 9 family.</text>
</comment>
<dbReference type="Gene3D" id="3.40.50.1980">
    <property type="entry name" value="Nitrogenase molybdenum iron protein domain"/>
    <property type="match status" value="3"/>
</dbReference>
<dbReference type="KEGG" id="rmai:MACH21_16700"/>